<protein>
    <recommendedName>
        <fullName evidence="20">Cytoplasmic dynein 2 heavy chain 1</fullName>
    </recommendedName>
    <alternativeName>
        <fullName evidence="5">Dynein heavy chain, cytoplasmic</fullName>
    </alternativeName>
</protein>
<dbReference type="Gene3D" id="1.20.140.100">
    <property type="entry name" value="Dynein heavy chain, N-terminal domain 2"/>
    <property type="match status" value="1"/>
</dbReference>
<dbReference type="GO" id="GO:0030030">
    <property type="term" value="P:cell projection organization"/>
    <property type="evidence" value="ECO:0007669"/>
    <property type="project" value="UniProtKB-KW"/>
</dbReference>
<evidence type="ECO:0000256" key="1">
    <source>
        <dbReference type="ARBA" id="ARBA00004138"/>
    </source>
</evidence>
<evidence type="ECO:0000256" key="13">
    <source>
        <dbReference type="ARBA" id="ARBA00023017"/>
    </source>
</evidence>
<dbReference type="Pfam" id="PF12775">
    <property type="entry name" value="AAA_7"/>
    <property type="match status" value="1"/>
</dbReference>
<evidence type="ECO:0000256" key="10">
    <source>
        <dbReference type="ARBA" id="ARBA00022741"/>
    </source>
</evidence>
<evidence type="ECO:0000256" key="7">
    <source>
        <dbReference type="ARBA" id="ARBA00022475"/>
    </source>
</evidence>
<dbReference type="SUPFAM" id="SSF52540">
    <property type="entry name" value="P-loop containing nucleoside triphosphate hydrolases"/>
    <property type="match status" value="4"/>
</dbReference>
<dbReference type="InterPro" id="IPR027417">
    <property type="entry name" value="P-loop_NTPase"/>
</dbReference>
<dbReference type="GO" id="GO:0030286">
    <property type="term" value="C:dynein complex"/>
    <property type="evidence" value="ECO:0007669"/>
    <property type="project" value="UniProtKB-KW"/>
</dbReference>
<dbReference type="PANTHER" id="PTHR45703:SF22">
    <property type="entry name" value="DYNEIN CYTOPLASMIC 2 HEAVY CHAIN 1"/>
    <property type="match status" value="1"/>
</dbReference>
<comment type="caution">
    <text evidence="30">The sequence shown here is derived from an EMBL/GenBank/DDBJ whole genome shotgun (WGS) entry which is preliminary data.</text>
</comment>
<evidence type="ECO:0000256" key="20">
    <source>
        <dbReference type="ARBA" id="ARBA00023902"/>
    </source>
</evidence>
<dbReference type="FunFam" id="3.20.180.20:FF:000002">
    <property type="entry name" value="Cytoplasmic dynein heavy chain 1"/>
    <property type="match status" value="1"/>
</dbReference>
<dbReference type="Pfam" id="PF12777">
    <property type="entry name" value="MT"/>
    <property type="match status" value="1"/>
</dbReference>
<dbReference type="Gene3D" id="1.20.920.30">
    <property type="match status" value="1"/>
</dbReference>
<evidence type="ECO:0000256" key="17">
    <source>
        <dbReference type="ARBA" id="ARBA00023175"/>
    </source>
</evidence>
<feature type="domain" description="Dynein heavy chain hydrolytic ATP-binding dynein motor region" evidence="24">
    <location>
        <begin position="1335"/>
        <end position="1670"/>
    </location>
</feature>
<dbReference type="Pfam" id="PF12780">
    <property type="entry name" value="AAA_8"/>
    <property type="match status" value="1"/>
</dbReference>
<dbReference type="InterPro" id="IPR042222">
    <property type="entry name" value="Dynein_2_N"/>
</dbReference>
<evidence type="ECO:0000259" key="24">
    <source>
        <dbReference type="Pfam" id="PF12774"/>
    </source>
</evidence>
<dbReference type="Gene3D" id="3.20.180.20">
    <property type="entry name" value="Dynein heavy chain, N-terminal domain 2"/>
    <property type="match status" value="1"/>
</dbReference>
<dbReference type="GO" id="GO:0005929">
    <property type="term" value="C:cilium"/>
    <property type="evidence" value="ECO:0007669"/>
    <property type="project" value="UniProtKB-SubCell"/>
</dbReference>
<evidence type="ECO:0000256" key="2">
    <source>
        <dbReference type="ARBA" id="ARBA00004202"/>
    </source>
</evidence>
<dbReference type="InterPro" id="IPR042228">
    <property type="entry name" value="Dynein_linker_3"/>
</dbReference>
<evidence type="ECO:0000259" key="29">
    <source>
        <dbReference type="Pfam" id="PF22597"/>
    </source>
</evidence>
<keyword evidence="10" id="KW-0547">Nucleotide-binding</keyword>
<dbReference type="GO" id="GO:0007018">
    <property type="term" value="P:microtubule-based movement"/>
    <property type="evidence" value="ECO:0007669"/>
    <property type="project" value="InterPro"/>
</dbReference>
<keyword evidence="11" id="KW-0970">Cilium biogenesis/degradation</keyword>
<evidence type="ECO:0000259" key="22">
    <source>
        <dbReference type="Pfam" id="PF08385"/>
    </source>
</evidence>
<dbReference type="InterPro" id="IPR054354">
    <property type="entry name" value="DYNC2H1-like_lid"/>
</dbReference>
<dbReference type="GO" id="GO:0005524">
    <property type="term" value="F:ATP binding"/>
    <property type="evidence" value="ECO:0007669"/>
    <property type="project" value="UniProtKB-KW"/>
</dbReference>
<dbReference type="Pfam" id="PF22597">
    <property type="entry name" value="DYN_lid"/>
    <property type="match status" value="1"/>
</dbReference>
<dbReference type="GO" id="GO:0008569">
    <property type="term" value="F:minus-end-directed microtubule motor activity"/>
    <property type="evidence" value="ECO:0007669"/>
    <property type="project" value="UniProtKB-ARBA"/>
</dbReference>
<evidence type="ECO:0000256" key="14">
    <source>
        <dbReference type="ARBA" id="ARBA00023054"/>
    </source>
</evidence>
<dbReference type="GO" id="GO:0045505">
    <property type="term" value="F:dynein intermediate chain binding"/>
    <property type="evidence" value="ECO:0007669"/>
    <property type="project" value="InterPro"/>
</dbReference>
<dbReference type="Proteomes" id="UP001212841">
    <property type="component" value="Unassembled WGS sequence"/>
</dbReference>
<dbReference type="Gene3D" id="1.20.58.1120">
    <property type="match status" value="1"/>
</dbReference>
<keyword evidence="12" id="KW-0067">ATP-binding</keyword>
<keyword evidence="7" id="KW-1003">Cell membrane</keyword>
<keyword evidence="17" id="KW-0505">Motor protein</keyword>
<dbReference type="Pfam" id="PF08393">
    <property type="entry name" value="DHC_N2"/>
    <property type="match status" value="1"/>
</dbReference>
<dbReference type="PANTHER" id="PTHR45703">
    <property type="entry name" value="DYNEIN HEAVY CHAIN"/>
    <property type="match status" value="1"/>
</dbReference>
<dbReference type="Pfam" id="PF12781">
    <property type="entry name" value="AAA_9"/>
    <property type="match status" value="1"/>
</dbReference>
<dbReference type="FunFam" id="1.20.920.20:FF:000002">
    <property type="entry name" value="Cytoplasmic dynein 1 heavy chain"/>
    <property type="match status" value="1"/>
</dbReference>
<keyword evidence="13" id="KW-0243">Dynein</keyword>
<evidence type="ECO:0000256" key="12">
    <source>
        <dbReference type="ARBA" id="ARBA00022840"/>
    </source>
</evidence>
<dbReference type="Pfam" id="PF08385">
    <property type="entry name" value="DHC_N1"/>
    <property type="match status" value="1"/>
</dbReference>
<dbReference type="Pfam" id="PF12774">
    <property type="entry name" value="AAA_6"/>
    <property type="match status" value="1"/>
</dbReference>
<dbReference type="InterPro" id="IPR035706">
    <property type="entry name" value="AAA_9"/>
</dbReference>
<evidence type="ECO:0000256" key="15">
    <source>
        <dbReference type="ARBA" id="ARBA00023069"/>
    </source>
</evidence>
<evidence type="ECO:0000259" key="23">
    <source>
        <dbReference type="Pfam" id="PF08393"/>
    </source>
</evidence>
<organism evidence="30 31">
    <name type="scientific">Rhizophlyctis rosea</name>
    <dbReference type="NCBI Taxonomy" id="64517"/>
    <lineage>
        <taxon>Eukaryota</taxon>
        <taxon>Fungi</taxon>
        <taxon>Fungi incertae sedis</taxon>
        <taxon>Chytridiomycota</taxon>
        <taxon>Chytridiomycota incertae sedis</taxon>
        <taxon>Chytridiomycetes</taxon>
        <taxon>Rhizophlyctidales</taxon>
        <taxon>Rhizophlyctidaceae</taxon>
        <taxon>Rhizophlyctis</taxon>
    </lineage>
</organism>
<dbReference type="InterPro" id="IPR035699">
    <property type="entry name" value="AAA_6"/>
</dbReference>
<keyword evidence="18" id="KW-0206">Cytoskeleton</keyword>
<dbReference type="GO" id="GO:0005874">
    <property type="term" value="C:microtubule"/>
    <property type="evidence" value="ECO:0007669"/>
    <property type="project" value="UniProtKB-KW"/>
</dbReference>
<sequence>MLTVRLWPHYGSHAWTGLKYEPVGMKELSDRLRQILRIRETYDLLTHLVSLEEQRELQIEDPLSAFASVSPLNSNKYTEREWEGAVSQYEKAVQPLDQRVAAKLRSILGALQNSPAQSLREFQRYSQLMKRESIARHLVSERETLLGQLISGIKAMQKEYTERVADDTTLASKNLPTCVKNIVWARQAVGKIEETESTVESVIGSKTAYHEISSSFYEELRRYEKDQFAQWVADTEASAEDADGTLALESSGRLMELDYSNGKLKVNYGDRLATLLREVRLLLSLGFPVPAAIQKIAEGGQKFYRHGVVLKQVAHFYNTIDQQMLPSQQPMLLGPALNFERLVKEPSADGKKNVKKGRDGVVWNNPAELEAYIGRLQSAAENLTSANRRLRKLHGVVMDKCVELMDVDLVKNQHKWKETLASIRGIFLSVQEGGLTEKDTALWRVHCDHQLYKSLEYQYRFGLESLNETLPEITVDLVFKQQKLQFRPPFEEIRAKYYREMKKFINLPVSFKGLGDGGLFERIIDANVASLATVYRKAETLFQNLLKVFDLFRDWVVLGTVELDEFTEEALGEVADWEVNFRMLKSKGKEAEGLPLSVKVDCITVSAAPVKATIDDHLQRLFDAMLSALRKAIAVHLAAVDAFVTEGTAVLANRPQSMAEIGEANTAHEELGKEKSKIQTHFEAAENKNRLLKSVIGAGVDTSVVRARWSKLELMLESHELMIREQVDMLRAGIDGRIKVFRTELDKFSSRWYQLKPKVEALADAKAAAGAVTFLKERQGEFEELKKGAEQIVGDAGQFGVEPPEFEDLEGLERDILVTVEVWGLYEQYAEEMEGVKKEDWISFRGKVYGFEDLLTKWREKIRGREMDALSLFIQTDVDSYQDVIPCLKFVRGDNWTTEHWGELFRIIGMPRTVTLSELTFGNVLDCRGGIVKNIEQIKELNNRASGEVAIRDAIQELDMWGASALFSLTDYQDAKGGTLQVIKDWKEVLTQVGDNQSLLQSLKESPYFKHFADKATIWEKKLVDLDEYLRDLNVVQRKWVYLEPIFSRGALPAEEHRFARIDEDFRGIVKGIARDARVVSLLSYPGVRDTLKALVDQLERCQKALNEFLEQKRERFARFYFIGDEDLLEILGQAKNPNVIQAHLKKLFAGVHNVLFDENVTSIVAMRSLDGETVRLKAPVQITDEVEVWLENFAKEMKSTLKSLLLECLAVNDIFKFPSQILGLSEYLHFTSNVETAISQGGAFTQLLADLRSHLDTYTNFDVGAVEDPTERKVVDLKIKSLILDIIHFIDVVEQLQKAKVTSVQDWAWQRQLRFYMGTDDVCLMRMSQAEFVYTYEYQGNPAKLVHTPLTDKCYLTLTQAMTSGFGGNPFGPAGTGKTESVKALGVLFGRQVLVFNCDEGIDYKSMGRIFVGLVKCGAWGCFDEFNRLEEAVLSAVSQQIQIIQAALKQKDKQVTLLAKNVQLDPNSGIFVTLNPAGKGYGGRQKLPDNLKQLFRSVAMTHPNNELISEVILFSEGFKQGKELGSKVVSVFTMCKQLLSVQQHYEWGLRPLKAVLGLAGHLLHEEKRRGPVDAKREAAIMVKAIRANTLSKLTFADGQRFTALMQDIFPDVPLEDIQYDELTRAVKETYEELNLVYIESQVEKIFQFFEAVKQRMGIVIVGPSGCGKSVLWRILRTAWQKTGQKLRYHFVNPKAIERQRLLGHMDIDTREWFDGVITSASRQAVKEPSDVHTWIVCDGDIDPEWVESLNSVLDDNRLLTMPNGERIQFGPNVNFIFETHNLKFASPATVSRMGMIYLSDEALDIPALVRAWLAKQPEKLRPALGAWLDEFFYKSLDWISRSCETVVETAKVGLIMNGLSHVVEVDDRSGFLYALIRGLGANLSVESRIAFANELLKWANEPSPDPKRVMDFYVNSAGRVTQYQSEEPGNLDVAMMQDVERLPVIETVDVKRAMNIIMPWLHQAQPFMLVGPEGCGKQMLLRHCFSKLKSTSIATIHCSAQTRSSHILQRLQQTCSAVQSTTGRVLRPRDAERLILYLKDINLPKPDKYETVELVQFLQQVLTYSGFYDQNLEWVVIENVQIVASMNPSSTVGRHKLSTRFTSVIRQCYMSYPDREQLQSVYRILALPIISSCLPSHKIWSMSKNVQKLANTMVAIFDQTVQKFTVDQYSHYFFTPRDLSRWVIGVSRYQYSDPDAGELLDVFTYEAQRLLLDRLVGQESRKRFMAIMLSQLQADWSYQPNLTDTVFTSISVAQSSSNLTSARGLIRISTKEYAKAVQQAIKIYERDYRDLHMCLFPEALEQIARMERVLSQPSGSLLLAGRPGVGRRSSVLIVAHMLGMKFFSPTVGRQYGKKAFAADLKSVLQSAGVAQEDVLLMLESYQLIDSSFLESVNSLLSGGEVPGLYAPDELDAVLASIKDDHSEEGFRGSLLEYFISRVRKHLHVVMLFDSSSPTFVASCEANPALYTRCQMEWMDSWTTESMRELAESMFAHNQIMAEMKDQGALIKAMVSVHGTCAARGASPKHFGEYVATYERIYCKKRENFHSKQKYLNSGLKKLHDAAKYVDKLSAEAKTQEAELAVKQKEADAALKQITDSMVNAAEQKKEMEALNAQLAEEEKKLVKRKAAIEKELADVEPLIKKSREAVGDIRSESLSEIRSLRAPPPAVRDVLEGVLRLMGILDMSWNSMKGFLGKRTIKEEIMNFDARNITRQIRESVGELLKQKRDSFEEAVIKRASVAAAPLAMWVKANLQYSEVLEKIGPLEKDLETLTQSLDSSRERVDQLKGELAAVDKTVAALKEGFGSKTREAEVLRNHLEHATTTMKAAQELLHKLSGEGKRWSAQYKEINEELGLLPRNALLSAAFVTYLAGESEDVRQRLVKDWEKIVGVNFEFRSVMSSESEQLVWKSEGLPSDALSLENAIVILNGNVTPLVIDPAGQAIAWLKTHLADRKPEIINQHDETFLRALELAVRFGKTLFIQDTTTIEPVLYPLLRKDLQKQGPRYVVQIGEKTVDYNESFQLYLVTRRSEFMVPPDAEALVNEVNFTVTRAGLAGQLLGVTLQHEKPELEVQKVEILKKEDELRLQLAKVEDALLQELASSEGNILENKSLINSLNETKAKSVTISTGLAESRKLQMSLDAERDKFSALSFFGSSLFFVISDLKKLNEMYQFSLGSFLRIFGESLKAEGSTSKDSTELRMKLLISTLEKLTYSYISRSLFKADRQMLALYMVFELHPQLFEPKEWEVFIGQLVVPDGDEKGPELPSWVPLDRRAAYKSLQVSKGTI</sequence>
<dbReference type="GO" id="GO:0051959">
    <property type="term" value="F:dynein light intermediate chain binding"/>
    <property type="evidence" value="ECO:0007669"/>
    <property type="project" value="InterPro"/>
</dbReference>
<keyword evidence="31" id="KW-1185">Reference proteome</keyword>
<accession>A0AAD5X4X3</accession>
<keyword evidence="15" id="KW-0969">Cilium</keyword>
<evidence type="ECO:0000256" key="5">
    <source>
        <dbReference type="ARBA" id="ARBA00022197"/>
    </source>
</evidence>
<feature type="coiled-coil region" evidence="21">
    <location>
        <begin position="2768"/>
        <end position="2837"/>
    </location>
</feature>
<evidence type="ECO:0000259" key="27">
    <source>
        <dbReference type="Pfam" id="PF12781"/>
    </source>
</evidence>
<dbReference type="InterPro" id="IPR024743">
    <property type="entry name" value="Dynein_HC_stalk"/>
</dbReference>
<evidence type="ECO:0000256" key="16">
    <source>
        <dbReference type="ARBA" id="ARBA00023136"/>
    </source>
</evidence>
<evidence type="ECO:0000256" key="6">
    <source>
        <dbReference type="ARBA" id="ARBA00022473"/>
    </source>
</evidence>
<proteinExistence type="inferred from homology"/>
<dbReference type="Gene3D" id="1.20.920.20">
    <property type="match status" value="1"/>
</dbReference>
<feature type="coiled-coil region" evidence="21">
    <location>
        <begin position="2566"/>
        <end position="2632"/>
    </location>
</feature>
<dbReference type="FunFam" id="1.20.140.100:FF:000002">
    <property type="entry name" value="Cytoplasmic dynein heavy chain 1"/>
    <property type="match status" value="1"/>
</dbReference>
<evidence type="ECO:0000256" key="8">
    <source>
        <dbReference type="ARBA" id="ARBA00022490"/>
    </source>
</evidence>
<dbReference type="Pfam" id="PF21264">
    <property type="entry name" value="DYNC2H1_AAA_dom"/>
    <property type="match status" value="1"/>
</dbReference>
<evidence type="ECO:0000256" key="19">
    <source>
        <dbReference type="ARBA" id="ARBA00023273"/>
    </source>
</evidence>
<feature type="domain" description="Dynein heavy chain coiled coil stalk" evidence="25">
    <location>
        <begin position="2552"/>
        <end position="2882"/>
    </location>
</feature>
<name>A0AAD5X4X3_9FUNG</name>
<dbReference type="GO" id="GO:0005886">
    <property type="term" value="C:plasma membrane"/>
    <property type="evidence" value="ECO:0007669"/>
    <property type="project" value="UniProtKB-SubCell"/>
</dbReference>
<dbReference type="Gene3D" id="1.10.8.1220">
    <property type="match status" value="1"/>
</dbReference>
<keyword evidence="8" id="KW-0963">Cytoplasm</keyword>
<evidence type="ECO:0000313" key="30">
    <source>
        <dbReference type="EMBL" id="KAJ3052006.1"/>
    </source>
</evidence>
<comment type="subcellular location">
    <subcellularLocation>
        <location evidence="2">Cell membrane</location>
        <topology evidence="2">Peripheral membrane protein</topology>
    </subcellularLocation>
    <subcellularLocation>
        <location evidence="1">Cell projection</location>
        <location evidence="1">Cilium</location>
    </subcellularLocation>
    <subcellularLocation>
        <location evidence="3">Cytoplasm</location>
        <location evidence="3">Cytoskeleton</location>
    </subcellularLocation>
</comment>
<dbReference type="Gene3D" id="6.10.140.1060">
    <property type="match status" value="1"/>
</dbReference>
<dbReference type="Gene3D" id="1.10.8.710">
    <property type="match status" value="1"/>
</dbReference>
<evidence type="ECO:0000256" key="4">
    <source>
        <dbReference type="ARBA" id="ARBA00008887"/>
    </source>
</evidence>
<dbReference type="FunFam" id="1.20.920.30:FF:000006">
    <property type="entry name" value="Cytoplasmic dynein 2 heavy chain 1"/>
    <property type="match status" value="1"/>
</dbReference>
<evidence type="ECO:0000256" key="3">
    <source>
        <dbReference type="ARBA" id="ARBA00004245"/>
    </source>
</evidence>
<dbReference type="FunFam" id="3.40.50.300:FF:000706">
    <property type="entry name" value="Cytoplasmic dynein 2 heavy chain 1"/>
    <property type="match status" value="1"/>
</dbReference>
<gene>
    <name evidence="30" type="primary">DYNC2H1</name>
    <name evidence="30" type="ORF">HK097_006985</name>
</gene>
<feature type="domain" description="Cytoplasmic dynein 2 heavy chain 1 AAA+ ATPase" evidence="28">
    <location>
        <begin position="1805"/>
        <end position="1900"/>
    </location>
</feature>
<dbReference type="Gene3D" id="3.40.50.300">
    <property type="entry name" value="P-loop containing nucleotide triphosphate hydrolases"/>
    <property type="match status" value="4"/>
</dbReference>
<keyword evidence="6" id="KW-0217">Developmental protein</keyword>
<dbReference type="InterPro" id="IPR026983">
    <property type="entry name" value="DHC"/>
</dbReference>
<keyword evidence="9" id="KW-0493">Microtubule</keyword>
<evidence type="ECO:0000256" key="21">
    <source>
        <dbReference type="SAM" id="Coils"/>
    </source>
</evidence>
<evidence type="ECO:0000259" key="28">
    <source>
        <dbReference type="Pfam" id="PF21264"/>
    </source>
</evidence>
<evidence type="ECO:0000256" key="18">
    <source>
        <dbReference type="ARBA" id="ARBA00023212"/>
    </source>
</evidence>
<evidence type="ECO:0000313" key="31">
    <source>
        <dbReference type="Proteomes" id="UP001212841"/>
    </source>
</evidence>
<dbReference type="InterPro" id="IPR043157">
    <property type="entry name" value="Dynein_AAA1S"/>
</dbReference>
<evidence type="ECO:0000256" key="11">
    <source>
        <dbReference type="ARBA" id="ARBA00022794"/>
    </source>
</evidence>
<keyword evidence="14 21" id="KW-0175">Coiled coil</keyword>
<evidence type="ECO:0000259" key="26">
    <source>
        <dbReference type="Pfam" id="PF12780"/>
    </source>
</evidence>
<evidence type="ECO:0000256" key="9">
    <source>
        <dbReference type="ARBA" id="ARBA00022701"/>
    </source>
</evidence>
<dbReference type="EMBL" id="JADGJD010000335">
    <property type="protein sequence ID" value="KAJ3052006.1"/>
    <property type="molecule type" value="Genomic_DNA"/>
</dbReference>
<comment type="similarity">
    <text evidence="4">Belongs to the dynein heavy chain family.</text>
</comment>
<dbReference type="InterPro" id="IPR013594">
    <property type="entry name" value="Dynein_heavy_tail"/>
</dbReference>
<dbReference type="InterPro" id="IPR013602">
    <property type="entry name" value="Dynein_heavy_linker"/>
</dbReference>
<dbReference type="InterPro" id="IPR024317">
    <property type="entry name" value="Dynein_heavy_chain_D4_dom"/>
</dbReference>
<dbReference type="FunFam" id="3.40.50.300:FF:000598">
    <property type="entry name" value="Dynein cytoplasmic 2 heavy chain 1"/>
    <property type="match status" value="1"/>
</dbReference>
<dbReference type="FunFam" id="3.40.50.300:FF:000071">
    <property type="entry name" value="Cytoplasmic dynein heavy chain 1"/>
    <property type="match status" value="1"/>
</dbReference>
<feature type="domain" description="Dynein heavy chain tail" evidence="22">
    <location>
        <begin position="26"/>
        <end position="365"/>
    </location>
</feature>
<evidence type="ECO:0000259" key="25">
    <source>
        <dbReference type="Pfam" id="PF12777"/>
    </source>
</evidence>
<feature type="domain" description="Dynein 2 heavy chain 1 cytoplasmic ATPase lid" evidence="29">
    <location>
        <begin position="2142"/>
        <end position="2222"/>
    </location>
</feature>
<reference evidence="30" key="1">
    <citation type="submission" date="2020-05" db="EMBL/GenBank/DDBJ databases">
        <title>Phylogenomic resolution of chytrid fungi.</title>
        <authorList>
            <person name="Stajich J.E."/>
            <person name="Amses K."/>
            <person name="Simmons R."/>
            <person name="Seto K."/>
            <person name="Myers J."/>
            <person name="Bonds A."/>
            <person name="Quandt C.A."/>
            <person name="Barry K."/>
            <person name="Liu P."/>
            <person name="Grigoriev I."/>
            <person name="Longcore J.E."/>
            <person name="James T.Y."/>
        </authorList>
    </citation>
    <scope>NUCLEOTIDE SEQUENCE</scope>
    <source>
        <strain evidence="30">JEL0318</strain>
    </source>
</reference>
<keyword evidence="16" id="KW-0472">Membrane</keyword>
<dbReference type="InterPro" id="IPR049400">
    <property type="entry name" value="DYNC2H1_AAA_dom"/>
</dbReference>
<keyword evidence="19" id="KW-0966">Cell projection</keyword>
<feature type="domain" description="Dynein heavy chain AAA module D4" evidence="26">
    <location>
        <begin position="2292"/>
        <end position="2517"/>
    </location>
</feature>
<feature type="domain" description="Dynein heavy chain linker" evidence="23">
    <location>
        <begin position="811"/>
        <end position="1209"/>
    </location>
</feature>
<feature type="domain" description="Dynein heavy chain ATP-binding dynein motor region" evidence="27">
    <location>
        <begin position="2907"/>
        <end position="3125"/>
    </location>
</feature>